<dbReference type="InterPro" id="IPR050951">
    <property type="entry name" value="Retrovirus_Pol_polyprotein"/>
</dbReference>
<dbReference type="InterPro" id="IPR043128">
    <property type="entry name" value="Rev_trsase/Diguanyl_cyclase"/>
</dbReference>
<feature type="domain" description="Integrase catalytic" evidence="2">
    <location>
        <begin position="345"/>
        <end position="450"/>
    </location>
</feature>
<evidence type="ECO:0000313" key="4">
    <source>
        <dbReference type="RefSeq" id="XP_071909837.1"/>
    </source>
</evidence>
<dbReference type="Proteomes" id="UP001652660">
    <property type="component" value="Chromosome 6c"/>
</dbReference>
<gene>
    <name evidence="4" type="primary">LOC140008841</name>
</gene>
<reference evidence="4" key="1">
    <citation type="submission" date="2025-08" db="UniProtKB">
        <authorList>
            <consortium name="RefSeq"/>
        </authorList>
    </citation>
    <scope>IDENTIFICATION</scope>
    <source>
        <tissue evidence="4">Leaves</tissue>
    </source>
</reference>
<dbReference type="InterPro" id="IPR043502">
    <property type="entry name" value="DNA/RNA_pol_sf"/>
</dbReference>
<sequence length="450" mass="50921">MLILVDTGSSDSYFSSEKVIAFDIPYQLVEPFSVVVGNGACVTSKAICPRASWEIAQHKFSEYLPAPSRRGQPENCDLDLIRGNDLRSFIEYNKQMCLALRIEQNKLSKEVLLPTEMQQIIAEFDDSHAGIAFRAPKNSVICPEAISAICKEIQMLLCTGEVKELRGFLGLTGYYRRFIKHYGITCKPLTELLKKDNFVWNCEAEEAFRSLKIIMCKVPVLKLPDFHKTFTIETDTSGGGIGAVLMQEGHPIAFLTAQPQYTWNSGLLKYSGKLYVGSSKGLRDKLIQALHGSALGGHSGQKGCWQRLKTLFYWPNMKQDVIMFIQACDVCQRFKSEHVPYPGLLQPLPIPRLAWTHLTMDFIEGLLESQKYNTVMVVIDRLSKVGHFFVLTHPFTAKQVAQLFLDNIFKLHGLPESIVTDRDRIFTSAFWQELFKLAGTELRYSSAYHP</sequence>
<dbReference type="InterPro" id="IPR036397">
    <property type="entry name" value="RNaseH_sf"/>
</dbReference>
<keyword evidence="1" id="KW-0511">Multifunctional enzyme</keyword>
<dbReference type="InterPro" id="IPR012337">
    <property type="entry name" value="RNaseH-like_sf"/>
</dbReference>
<keyword evidence="3" id="KW-1185">Reference proteome</keyword>
<organism evidence="3 4">
    <name type="scientific">Coffea arabica</name>
    <name type="common">Arabian coffee</name>
    <dbReference type="NCBI Taxonomy" id="13443"/>
    <lineage>
        <taxon>Eukaryota</taxon>
        <taxon>Viridiplantae</taxon>
        <taxon>Streptophyta</taxon>
        <taxon>Embryophyta</taxon>
        <taxon>Tracheophyta</taxon>
        <taxon>Spermatophyta</taxon>
        <taxon>Magnoliopsida</taxon>
        <taxon>eudicotyledons</taxon>
        <taxon>Gunneridae</taxon>
        <taxon>Pentapetalae</taxon>
        <taxon>asterids</taxon>
        <taxon>lamiids</taxon>
        <taxon>Gentianales</taxon>
        <taxon>Rubiaceae</taxon>
        <taxon>Ixoroideae</taxon>
        <taxon>Gardenieae complex</taxon>
        <taxon>Bertiereae - Coffeeae clade</taxon>
        <taxon>Coffeeae</taxon>
        <taxon>Coffea</taxon>
    </lineage>
</organism>
<evidence type="ECO:0000259" key="2">
    <source>
        <dbReference type="PROSITE" id="PS50994"/>
    </source>
</evidence>
<dbReference type="Pfam" id="PF17919">
    <property type="entry name" value="RT_RNaseH_2"/>
    <property type="match status" value="1"/>
</dbReference>
<protein>
    <recommendedName>
        <fullName evidence="2">Integrase catalytic domain-containing protein</fullName>
    </recommendedName>
</protein>
<accession>A0ABM4URC4</accession>
<dbReference type="CDD" id="cd00303">
    <property type="entry name" value="retropepsin_like"/>
    <property type="match status" value="1"/>
</dbReference>
<dbReference type="Pfam" id="PF17921">
    <property type="entry name" value="Integrase_H2C2"/>
    <property type="match status" value="1"/>
</dbReference>
<dbReference type="Gene3D" id="3.30.420.10">
    <property type="entry name" value="Ribonuclease H-like superfamily/Ribonuclease H"/>
    <property type="match status" value="1"/>
</dbReference>
<proteinExistence type="predicted"/>
<dbReference type="RefSeq" id="XP_071909837.1">
    <property type="nucleotide sequence ID" value="XM_072053736.1"/>
</dbReference>
<dbReference type="GeneID" id="140008841"/>
<name>A0ABM4URC4_COFAR</name>
<dbReference type="PANTHER" id="PTHR37984">
    <property type="entry name" value="PROTEIN CBG26694"/>
    <property type="match status" value="1"/>
</dbReference>
<dbReference type="SUPFAM" id="SSF56672">
    <property type="entry name" value="DNA/RNA polymerases"/>
    <property type="match status" value="1"/>
</dbReference>
<dbReference type="PANTHER" id="PTHR37984:SF5">
    <property type="entry name" value="PROTEIN NYNRIN-LIKE"/>
    <property type="match status" value="1"/>
</dbReference>
<evidence type="ECO:0000313" key="3">
    <source>
        <dbReference type="Proteomes" id="UP001652660"/>
    </source>
</evidence>
<dbReference type="Gene3D" id="3.30.70.270">
    <property type="match status" value="1"/>
</dbReference>
<dbReference type="PROSITE" id="PS50994">
    <property type="entry name" value="INTEGRASE"/>
    <property type="match status" value="1"/>
</dbReference>
<dbReference type="InterPro" id="IPR041577">
    <property type="entry name" value="RT_RNaseH_2"/>
</dbReference>
<dbReference type="SUPFAM" id="SSF53098">
    <property type="entry name" value="Ribonuclease H-like"/>
    <property type="match status" value="1"/>
</dbReference>
<evidence type="ECO:0000256" key="1">
    <source>
        <dbReference type="ARBA" id="ARBA00023268"/>
    </source>
</evidence>
<dbReference type="InterPro" id="IPR041588">
    <property type="entry name" value="Integrase_H2C2"/>
</dbReference>
<dbReference type="Gene3D" id="1.10.340.70">
    <property type="match status" value="1"/>
</dbReference>
<dbReference type="InterPro" id="IPR001584">
    <property type="entry name" value="Integrase_cat-core"/>
</dbReference>